<name>A0A3Q1JIQ6_ANATE</name>
<keyword evidence="7" id="KW-1185">Reference proteome</keyword>
<dbReference type="PROSITE" id="PS00134">
    <property type="entry name" value="TRYPSIN_HIS"/>
    <property type="match status" value="1"/>
</dbReference>
<dbReference type="Pfam" id="PF00089">
    <property type="entry name" value="Trypsin"/>
    <property type="match status" value="1"/>
</dbReference>
<dbReference type="InterPro" id="IPR001314">
    <property type="entry name" value="Peptidase_S1A"/>
</dbReference>
<accession>A0A3Q1JIQ6</accession>
<dbReference type="SMART" id="SM00020">
    <property type="entry name" value="Tryp_SPc"/>
    <property type="match status" value="1"/>
</dbReference>
<dbReference type="GO" id="GO:0004252">
    <property type="term" value="F:serine-type endopeptidase activity"/>
    <property type="evidence" value="ECO:0007669"/>
    <property type="project" value="InterPro"/>
</dbReference>
<dbReference type="InterPro" id="IPR043504">
    <property type="entry name" value="Peptidase_S1_PA_chymotrypsin"/>
</dbReference>
<reference evidence="6" key="2">
    <citation type="submission" date="2025-08" db="UniProtKB">
        <authorList>
            <consortium name="Ensembl"/>
        </authorList>
    </citation>
    <scope>IDENTIFICATION</scope>
</reference>
<keyword evidence="3" id="KW-0720">Serine protease</keyword>
<dbReference type="CDD" id="cd00190">
    <property type="entry name" value="Tryp_SPc"/>
    <property type="match status" value="1"/>
</dbReference>
<keyword evidence="4" id="KW-1015">Disulfide bond</keyword>
<reference evidence="6" key="3">
    <citation type="submission" date="2025-09" db="UniProtKB">
        <authorList>
            <consortium name="Ensembl"/>
        </authorList>
    </citation>
    <scope>IDENTIFICATION</scope>
</reference>
<keyword evidence="1" id="KW-0645">Protease</keyword>
<evidence type="ECO:0000256" key="4">
    <source>
        <dbReference type="ARBA" id="ARBA00023157"/>
    </source>
</evidence>
<dbReference type="SUPFAM" id="SSF50494">
    <property type="entry name" value="Trypsin-like serine proteases"/>
    <property type="match status" value="1"/>
</dbReference>
<organism evidence="6 7">
    <name type="scientific">Anabas testudineus</name>
    <name type="common">Climbing perch</name>
    <name type="synonym">Anthias testudineus</name>
    <dbReference type="NCBI Taxonomy" id="64144"/>
    <lineage>
        <taxon>Eukaryota</taxon>
        <taxon>Metazoa</taxon>
        <taxon>Chordata</taxon>
        <taxon>Craniata</taxon>
        <taxon>Vertebrata</taxon>
        <taxon>Euteleostomi</taxon>
        <taxon>Actinopterygii</taxon>
        <taxon>Neopterygii</taxon>
        <taxon>Teleostei</taxon>
        <taxon>Neoteleostei</taxon>
        <taxon>Acanthomorphata</taxon>
        <taxon>Anabantaria</taxon>
        <taxon>Anabantiformes</taxon>
        <taxon>Anabantoidei</taxon>
        <taxon>Anabantidae</taxon>
        <taxon>Anabas</taxon>
    </lineage>
</organism>
<reference evidence="6" key="1">
    <citation type="submission" date="2021-04" db="EMBL/GenBank/DDBJ databases">
        <authorList>
            <consortium name="Wellcome Sanger Institute Data Sharing"/>
        </authorList>
    </citation>
    <scope>NUCLEOTIDE SEQUENCE [LARGE SCALE GENOMIC DNA]</scope>
</reference>
<dbReference type="InterPro" id="IPR018114">
    <property type="entry name" value="TRYPSIN_HIS"/>
</dbReference>
<feature type="domain" description="Peptidase S1" evidence="5">
    <location>
        <begin position="37"/>
        <end position="252"/>
    </location>
</feature>
<evidence type="ECO:0000259" key="5">
    <source>
        <dbReference type="PROSITE" id="PS50240"/>
    </source>
</evidence>
<evidence type="ECO:0000256" key="2">
    <source>
        <dbReference type="ARBA" id="ARBA00022801"/>
    </source>
</evidence>
<proteinExistence type="predicted"/>
<dbReference type="InterPro" id="IPR009003">
    <property type="entry name" value="Peptidase_S1_PA"/>
</dbReference>
<evidence type="ECO:0000313" key="6">
    <source>
        <dbReference type="Ensembl" id="ENSATEP00000034992.3"/>
    </source>
</evidence>
<evidence type="ECO:0000256" key="3">
    <source>
        <dbReference type="ARBA" id="ARBA00022825"/>
    </source>
</evidence>
<sequence>RCQNKTFVNIQLAVKCPSNMVYMSRRSLLKTTEVNEIIHGEKVPETSMQYMVSVQNDQGHVCGGFLVSENFVVTAAHCGEVETTHVVLGTHNLKNADIKNYRLIEEKFKPKTYENIGKAQLNKRVKLVGLPKTGKEIKDNQICRVAGWGSTKSGGNSIVDLQVVKVPIINLNACKKQWEEVRINLPANIICAGGYQTENGFCQGDSGGPLVCNRMAVGVVSFNMGRNCDYPNVPNVYTDISKYLPWITTSPLQ</sequence>
<dbReference type="PROSITE" id="PS50240">
    <property type="entry name" value="TRYPSIN_DOM"/>
    <property type="match status" value="1"/>
</dbReference>
<dbReference type="AlphaFoldDB" id="A0A3Q1JIQ6"/>
<protein>
    <recommendedName>
        <fullName evidence="5">Peptidase S1 domain-containing protein</fullName>
    </recommendedName>
</protein>
<dbReference type="Ensembl" id="ENSATET00000035499.3">
    <property type="protein sequence ID" value="ENSATEP00000034992.3"/>
    <property type="gene ID" value="ENSATEG00000033679.1"/>
</dbReference>
<dbReference type="Proteomes" id="UP000265040">
    <property type="component" value="Chromosome 4"/>
</dbReference>
<dbReference type="FunFam" id="2.40.10.10:FF:000036">
    <property type="entry name" value="Trypsin beta"/>
    <property type="match status" value="1"/>
</dbReference>
<dbReference type="GO" id="GO:0006508">
    <property type="term" value="P:proteolysis"/>
    <property type="evidence" value="ECO:0007669"/>
    <property type="project" value="UniProtKB-KW"/>
</dbReference>
<dbReference type="PRINTS" id="PR00722">
    <property type="entry name" value="CHYMOTRYPSIN"/>
</dbReference>
<keyword evidence="2" id="KW-0378">Hydrolase</keyword>
<evidence type="ECO:0000313" key="7">
    <source>
        <dbReference type="Proteomes" id="UP000265040"/>
    </source>
</evidence>
<dbReference type="InterPro" id="IPR001254">
    <property type="entry name" value="Trypsin_dom"/>
</dbReference>
<evidence type="ECO:0000256" key="1">
    <source>
        <dbReference type="ARBA" id="ARBA00022670"/>
    </source>
</evidence>
<dbReference type="PANTHER" id="PTHR24271">
    <property type="entry name" value="KALLIKREIN-RELATED"/>
    <property type="match status" value="1"/>
</dbReference>
<dbReference type="GeneTree" id="ENSGT00910000144271"/>
<dbReference type="Gene3D" id="2.40.10.10">
    <property type="entry name" value="Trypsin-like serine proteases"/>
    <property type="match status" value="2"/>
</dbReference>
<dbReference type="PANTHER" id="PTHR24271:SF87">
    <property type="entry name" value="ARGININE ESTERASE-LIKE-RELATED"/>
    <property type="match status" value="1"/>
</dbReference>